<feature type="domain" description="Protein kinase" evidence="6">
    <location>
        <begin position="58"/>
        <end position="312"/>
    </location>
</feature>
<evidence type="ECO:0000256" key="1">
    <source>
        <dbReference type="ARBA" id="ARBA00022553"/>
    </source>
</evidence>
<keyword evidence="2" id="KW-0808">Transferase</keyword>
<gene>
    <name evidence="7" type="ORF">ISN45_Aa01g031950</name>
</gene>
<keyword evidence="4 7" id="KW-0418">Kinase</keyword>
<keyword evidence="8" id="KW-1185">Reference proteome</keyword>
<accession>A0A8T2C572</accession>
<dbReference type="InterPro" id="IPR052101">
    <property type="entry name" value="Plant_StressResp_Kinase"/>
</dbReference>
<dbReference type="GO" id="GO:0005524">
    <property type="term" value="F:ATP binding"/>
    <property type="evidence" value="ECO:0007669"/>
    <property type="project" value="UniProtKB-KW"/>
</dbReference>
<proteinExistence type="predicted"/>
<dbReference type="InterPro" id="IPR000719">
    <property type="entry name" value="Prot_kinase_dom"/>
</dbReference>
<reference evidence="7 8" key="1">
    <citation type="submission" date="2020-12" db="EMBL/GenBank/DDBJ databases">
        <title>Concerted genomic and epigenomic changes stabilize Arabidopsis allopolyploids.</title>
        <authorList>
            <person name="Chen Z."/>
        </authorList>
    </citation>
    <scope>NUCLEOTIDE SEQUENCE [LARGE SCALE GENOMIC DNA]</scope>
    <source>
        <strain evidence="7">Allo738</strain>
        <tissue evidence="7">Leaf</tissue>
    </source>
</reference>
<dbReference type="PROSITE" id="PS50011">
    <property type="entry name" value="PROTEIN_KINASE_DOM"/>
    <property type="match status" value="1"/>
</dbReference>
<dbReference type="PROSITE" id="PS00109">
    <property type="entry name" value="PROTEIN_KINASE_TYR"/>
    <property type="match status" value="1"/>
</dbReference>
<organism evidence="7 8">
    <name type="scientific">Arabidopsis thaliana x Arabidopsis arenosa</name>
    <dbReference type="NCBI Taxonomy" id="1240361"/>
    <lineage>
        <taxon>Eukaryota</taxon>
        <taxon>Viridiplantae</taxon>
        <taxon>Streptophyta</taxon>
        <taxon>Embryophyta</taxon>
        <taxon>Tracheophyta</taxon>
        <taxon>Spermatophyta</taxon>
        <taxon>Magnoliopsida</taxon>
        <taxon>eudicotyledons</taxon>
        <taxon>Gunneridae</taxon>
        <taxon>Pentapetalae</taxon>
        <taxon>rosids</taxon>
        <taxon>malvids</taxon>
        <taxon>Brassicales</taxon>
        <taxon>Brassicaceae</taxon>
        <taxon>Camelineae</taxon>
        <taxon>Arabidopsis</taxon>
    </lineage>
</organism>
<dbReference type="AlphaFoldDB" id="A0A8T2C572"/>
<keyword evidence="5" id="KW-0067">ATP-binding</keyword>
<evidence type="ECO:0000256" key="2">
    <source>
        <dbReference type="ARBA" id="ARBA00022679"/>
    </source>
</evidence>
<evidence type="ECO:0000256" key="5">
    <source>
        <dbReference type="ARBA" id="ARBA00022840"/>
    </source>
</evidence>
<dbReference type="InterPro" id="IPR008266">
    <property type="entry name" value="Tyr_kinase_AS"/>
</dbReference>
<protein>
    <submittedName>
        <fullName evidence="7">Serine-threonine/tyrosine-protein kinase catalytic domain</fullName>
    </submittedName>
</protein>
<dbReference type="PANTHER" id="PTHR47983">
    <property type="entry name" value="PTO-INTERACTING PROTEIN 1-LIKE"/>
    <property type="match status" value="1"/>
</dbReference>
<dbReference type="Pfam" id="PF07714">
    <property type="entry name" value="PK_Tyr_Ser-Thr"/>
    <property type="match status" value="1"/>
</dbReference>
<evidence type="ECO:0000256" key="3">
    <source>
        <dbReference type="ARBA" id="ARBA00022741"/>
    </source>
</evidence>
<dbReference type="GO" id="GO:0004672">
    <property type="term" value="F:protein kinase activity"/>
    <property type="evidence" value="ECO:0007669"/>
    <property type="project" value="InterPro"/>
</dbReference>
<keyword evidence="3" id="KW-0547">Nucleotide-binding</keyword>
<dbReference type="PANTHER" id="PTHR47983:SF24">
    <property type="entry name" value="F11A17.22 PROTEIN-RELATED"/>
    <property type="match status" value="1"/>
</dbReference>
<dbReference type="EMBL" id="JAEFBK010000006">
    <property type="protein sequence ID" value="KAG7594445.1"/>
    <property type="molecule type" value="Genomic_DNA"/>
</dbReference>
<comment type="caution">
    <text evidence="7">The sequence shown here is derived from an EMBL/GenBank/DDBJ whole genome shotgun (WGS) entry which is preliminary data.</text>
</comment>
<dbReference type="Proteomes" id="UP000694240">
    <property type="component" value="Chromosome 6"/>
</dbReference>
<keyword evidence="1" id="KW-0597">Phosphoprotein</keyword>
<evidence type="ECO:0000259" key="6">
    <source>
        <dbReference type="PROSITE" id="PS50011"/>
    </source>
</evidence>
<sequence>MSCFCRCGIKDSRKAANTGPRAAHNPAGLNGRWSVVHMQSIAVPAIPVDELKHMTDNYSSKAEIRAGSNGKLFYGVLKIPKAVAIKKLDPSKQPDQEFLSQVSMVSRLQHKNVVALMGYCVDGPLRVLAYEFAPNGTLHDVLHGQKGVKGEVQRGPVLRWQQRVKIALGAARGLEYLHEKANPQVIHGDITSSNVLLFDDYVAKIGDLDLPDMAARSHPNHEMILLTGRKAFDHNLPREQQRLVTWAKTKWRNDKVERCVDPRILGEYPPNDVAKLAALAVHCVDEKPEHRPNMTDVVKALQPLLKAPRSAS</sequence>
<dbReference type="InterPro" id="IPR001245">
    <property type="entry name" value="Ser-Thr/Tyr_kinase_cat_dom"/>
</dbReference>
<evidence type="ECO:0000313" key="7">
    <source>
        <dbReference type="EMBL" id="KAG7594445.1"/>
    </source>
</evidence>
<name>A0A8T2C572_9BRAS</name>
<evidence type="ECO:0000313" key="8">
    <source>
        <dbReference type="Proteomes" id="UP000694240"/>
    </source>
</evidence>
<evidence type="ECO:0000256" key="4">
    <source>
        <dbReference type="ARBA" id="ARBA00022777"/>
    </source>
</evidence>